<accession>A0A0F8ZND0</accession>
<dbReference type="EMBL" id="LAZR01062470">
    <property type="protein sequence ID" value="KKK61446.1"/>
    <property type="molecule type" value="Genomic_DNA"/>
</dbReference>
<proteinExistence type="predicted"/>
<name>A0A0F8ZND0_9ZZZZ</name>
<reference evidence="1" key="1">
    <citation type="journal article" date="2015" name="Nature">
        <title>Complex archaea that bridge the gap between prokaryotes and eukaryotes.</title>
        <authorList>
            <person name="Spang A."/>
            <person name="Saw J.H."/>
            <person name="Jorgensen S.L."/>
            <person name="Zaremba-Niedzwiedzka K."/>
            <person name="Martijn J."/>
            <person name="Lind A.E."/>
            <person name="van Eijk R."/>
            <person name="Schleper C."/>
            <person name="Guy L."/>
            <person name="Ettema T.J."/>
        </authorList>
    </citation>
    <scope>NUCLEOTIDE SEQUENCE</scope>
</reference>
<gene>
    <name evidence="1" type="ORF">LCGC14_3014250</name>
</gene>
<evidence type="ECO:0000313" key="1">
    <source>
        <dbReference type="EMBL" id="KKK61446.1"/>
    </source>
</evidence>
<protein>
    <submittedName>
        <fullName evidence="1">Uncharacterized protein</fullName>
    </submittedName>
</protein>
<sequence length="108" mass="12854">MKDIVQELRGGRFNLSGKFIFEEPEKAMLCLSHMLISRAEEVVIEGLPNHDILPFNAIRYYAHSSWFDSLKVNEEAAWYDIIFSEEEGITYCYVERRQHENIREIRNR</sequence>
<organism evidence="1">
    <name type="scientific">marine sediment metagenome</name>
    <dbReference type="NCBI Taxonomy" id="412755"/>
    <lineage>
        <taxon>unclassified sequences</taxon>
        <taxon>metagenomes</taxon>
        <taxon>ecological metagenomes</taxon>
    </lineage>
</organism>
<dbReference type="AlphaFoldDB" id="A0A0F8ZND0"/>
<comment type="caution">
    <text evidence="1">The sequence shown here is derived from an EMBL/GenBank/DDBJ whole genome shotgun (WGS) entry which is preliminary data.</text>
</comment>